<reference evidence="1 2" key="2">
    <citation type="submission" date="2019-11" db="EMBL/GenBank/DDBJ databases">
        <title>A de novo genome assembly of a pear dwarfing rootstock.</title>
        <authorList>
            <person name="Wang F."/>
            <person name="Wang J."/>
            <person name="Li S."/>
            <person name="Zhang Y."/>
            <person name="Fang M."/>
            <person name="Ma L."/>
            <person name="Zhao Y."/>
            <person name="Jiang S."/>
        </authorList>
    </citation>
    <scope>NUCLEOTIDE SEQUENCE [LARGE SCALE GENOMIC DNA]</scope>
    <source>
        <strain evidence="1">S2</strain>
        <tissue evidence="1">Leaf</tissue>
    </source>
</reference>
<reference evidence="1 2" key="1">
    <citation type="submission" date="2019-09" db="EMBL/GenBank/DDBJ databases">
        <authorList>
            <person name="Ou C."/>
        </authorList>
    </citation>
    <scope>NUCLEOTIDE SEQUENCE [LARGE SCALE GENOMIC DNA]</scope>
    <source>
        <strain evidence="1">S2</strain>
        <tissue evidence="1">Leaf</tissue>
    </source>
</reference>
<protein>
    <submittedName>
        <fullName evidence="1">Uncharacterized protein</fullName>
    </submittedName>
</protein>
<keyword evidence="2" id="KW-1185">Reference proteome</keyword>
<dbReference type="Proteomes" id="UP000327157">
    <property type="component" value="Unassembled WGS sequence"/>
</dbReference>
<name>A0A5N5H665_9ROSA</name>
<dbReference type="PANTHER" id="PTHR36020">
    <property type="entry name" value="TRANSMEMBRANE PROTEIN"/>
    <property type="match status" value="1"/>
</dbReference>
<comment type="caution">
    <text evidence="1">The sequence shown here is derived from an EMBL/GenBank/DDBJ whole genome shotgun (WGS) entry which is preliminary data.</text>
</comment>
<proteinExistence type="predicted"/>
<dbReference type="OrthoDB" id="1908857at2759"/>
<gene>
    <name evidence="1" type="ORF">D8674_037898</name>
</gene>
<evidence type="ECO:0000313" key="1">
    <source>
        <dbReference type="EMBL" id="KAB2620860.1"/>
    </source>
</evidence>
<sequence>MIGIQRENVILDTEIDQLIRVFGLHWNVAVMFIEFPHLRVLKRCFLEKVNKERYEDIAGSLVLQEIFGVGFHGHFLAAKRVAQEVGSSFLVLKLPFVKCSGSENTPGELGSSEQVPVTFGQEQKQRSQRLSPSTSVSEVASKEIQLQSNYEARQFAHSIYPFLLNLHNIFSDLPTMGKALSNAQKMLYDLNRGELVDTNVISEVYAFRIAAERLRISMNNAGCLPINKVRDPNLNQVDFSNLQVEDKLPAHHNRCPSLDKAHALLVEALRGQTKKCKTIVAVVDVSGLAGLRKNWKTHVPLEVKDMVGKLVTNCKGEGELSNDSPWKRLLTDKPLVAVGAGATAVLGATSLSKAAMLKVPASTLMKVVTFKFLVSFNYLFD</sequence>
<organism evidence="1 2">
    <name type="scientific">Pyrus ussuriensis x Pyrus communis</name>
    <dbReference type="NCBI Taxonomy" id="2448454"/>
    <lineage>
        <taxon>Eukaryota</taxon>
        <taxon>Viridiplantae</taxon>
        <taxon>Streptophyta</taxon>
        <taxon>Embryophyta</taxon>
        <taxon>Tracheophyta</taxon>
        <taxon>Spermatophyta</taxon>
        <taxon>Magnoliopsida</taxon>
        <taxon>eudicotyledons</taxon>
        <taxon>Gunneridae</taxon>
        <taxon>Pentapetalae</taxon>
        <taxon>rosids</taxon>
        <taxon>fabids</taxon>
        <taxon>Rosales</taxon>
        <taxon>Rosaceae</taxon>
        <taxon>Amygdaloideae</taxon>
        <taxon>Maleae</taxon>
        <taxon>Pyrus</taxon>
    </lineage>
</organism>
<dbReference type="EMBL" id="SMOL01000283">
    <property type="protein sequence ID" value="KAB2620860.1"/>
    <property type="molecule type" value="Genomic_DNA"/>
</dbReference>
<accession>A0A5N5H665</accession>
<dbReference type="PANTHER" id="PTHR36020:SF1">
    <property type="entry name" value="TRANSMEMBRANE PROTEIN"/>
    <property type="match status" value="1"/>
</dbReference>
<evidence type="ECO:0000313" key="2">
    <source>
        <dbReference type="Proteomes" id="UP000327157"/>
    </source>
</evidence>
<dbReference type="AlphaFoldDB" id="A0A5N5H665"/>